<protein>
    <submittedName>
        <fullName evidence="1">Uncharacterized protein</fullName>
    </submittedName>
</protein>
<keyword evidence="2" id="KW-1185">Reference proteome</keyword>
<comment type="caution">
    <text evidence="1">The sequence shown here is derived from an EMBL/GenBank/DDBJ whole genome shotgun (WGS) entry which is preliminary data.</text>
</comment>
<dbReference type="Proteomes" id="UP001054837">
    <property type="component" value="Unassembled WGS sequence"/>
</dbReference>
<accession>A0AAV4SKD1</accession>
<evidence type="ECO:0000313" key="1">
    <source>
        <dbReference type="EMBL" id="GIY32208.1"/>
    </source>
</evidence>
<reference evidence="1 2" key="1">
    <citation type="submission" date="2021-06" db="EMBL/GenBank/DDBJ databases">
        <title>Caerostris darwini draft genome.</title>
        <authorList>
            <person name="Kono N."/>
            <person name="Arakawa K."/>
        </authorList>
    </citation>
    <scope>NUCLEOTIDE SEQUENCE [LARGE SCALE GENOMIC DNA]</scope>
</reference>
<evidence type="ECO:0000313" key="2">
    <source>
        <dbReference type="Proteomes" id="UP001054837"/>
    </source>
</evidence>
<organism evidence="1 2">
    <name type="scientific">Caerostris darwini</name>
    <dbReference type="NCBI Taxonomy" id="1538125"/>
    <lineage>
        <taxon>Eukaryota</taxon>
        <taxon>Metazoa</taxon>
        <taxon>Ecdysozoa</taxon>
        <taxon>Arthropoda</taxon>
        <taxon>Chelicerata</taxon>
        <taxon>Arachnida</taxon>
        <taxon>Araneae</taxon>
        <taxon>Araneomorphae</taxon>
        <taxon>Entelegynae</taxon>
        <taxon>Araneoidea</taxon>
        <taxon>Araneidae</taxon>
        <taxon>Caerostris</taxon>
    </lineage>
</organism>
<gene>
    <name evidence="1" type="ORF">CDAR_170751</name>
</gene>
<dbReference type="EMBL" id="BPLQ01007758">
    <property type="protein sequence ID" value="GIY32208.1"/>
    <property type="molecule type" value="Genomic_DNA"/>
</dbReference>
<name>A0AAV4SKD1_9ARAC</name>
<sequence length="97" mass="10958">MIHQRALSGKLHLTKAEKVIYTFDILYGAIHIGIYSHKILANSMSSLFIVRFDKSEMTGSWYVHHFKPFGRSALGTTNITAVSYDVSFVVLFTNGIF</sequence>
<dbReference type="AlphaFoldDB" id="A0AAV4SKD1"/>
<proteinExistence type="predicted"/>